<evidence type="ECO:0000313" key="3">
    <source>
        <dbReference type="Proteomes" id="UP000030678"/>
    </source>
</evidence>
<dbReference type="HOGENOM" id="CLU_097232_0_0_1"/>
<dbReference type="OrthoDB" id="5427780at2759"/>
<feature type="compositionally biased region" description="Basic and acidic residues" evidence="1">
    <location>
        <begin position="55"/>
        <end position="83"/>
    </location>
</feature>
<dbReference type="VEuPathDB" id="FungiDB:G647_05959"/>
<dbReference type="GeneID" id="19984452"/>
<evidence type="ECO:0008006" key="4">
    <source>
        <dbReference type="Google" id="ProtNLM"/>
    </source>
</evidence>
<evidence type="ECO:0000313" key="2">
    <source>
        <dbReference type="EMBL" id="ETI21889.1"/>
    </source>
</evidence>
<gene>
    <name evidence="2" type="ORF">G647_05959</name>
</gene>
<dbReference type="AlphaFoldDB" id="V9D4T0"/>
<feature type="region of interest" description="Disordered" evidence="1">
    <location>
        <begin position="51"/>
        <end position="83"/>
    </location>
</feature>
<protein>
    <recommendedName>
        <fullName evidence="4">Myb-like domain-containing protein</fullName>
    </recommendedName>
</protein>
<dbReference type="Proteomes" id="UP000030678">
    <property type="component" value="Unassembled WGS sequence"/>
</dbReference>
<organism evidence="2 3">
    <name type="scientific">Cladophialophora carrionii CBS 160.54</name>
    <dbReference type="NCBI Taxonomy" id="1279043"/>
    <lineage>
        <taxon>Eukaryota</taxon>
        <taxon>Fungi</taxon>
        <taxon>Dikarya</taxon>
        <taxon>Ascomycota</taxon>
        <taxon>Pezizomycotina</taxon>
        <taxon>Eurotiomycetes</taxon>
        <taxon>Chaetothyriomycetidae</taxon>
        <taxon>Chaetothyriales</taxon>
        <taxon>Herpotrichiellaceae</taxon>
        <taxon>Cladophialophora</taxon>
    </lineage>
</organism>
<feature type="region of interest" description="Disordered" evidence="1">
    <location>
        <begin position="128"/>
        <end position="211"/>
    </location>
</feature>
<accession>V9D4T0</accession>
<reference evidence="2 3" key="1">
    <citation type="submission" date="2013-03" db="EMBL/GenBank/DDBJ databases">
        <title>The Genome Sequence of Cladophialophora carrionii CBS 160.54.</title>
        <authorList>
            <consortium name="The Broad Institute Genomics Platform"/>
            <person name="Cuomo C."/>
            <person name="de Hoog S."/>
            <person name="Gorbushina A."/>
            <person name="Walker B."/>
            <person name="Young S.K."/>
            <person name="Zeng Q."/>
            <person name="Gargeya S."/>
            <person name="Fitzgerald M."/>
            <person name="Haas B."/>
            <person name="Abouelleil A."/>
            <person name="Allen A.W."/>
            <person name="Alvarado L."/>
            <person name="Arachchi H.M."/>
            <person name="Berlin A.M."/>
            <person name="Chapman S.B."/>
            <person name="Gainer-Dewar J."/>
            <person name="Goldberg J."/>
            <person name="Griggs A."/>
            <person name="Gujja S."/>
            <person name="Hansen M."/>
            <person name="Howarth C."/>
            <person name="Imamovic A."/>
            <person name="Ireland A."/>
            <person name="Larimer J."/>
            <person name="McCowan C."/>
            <person name="Murphy C."/>
            <person name="Pearson M."/>
            <person name="Poon T.W."/>
            <person name="Priest M."/>
            <person name="Roberts A."/>
            <person name="Saif S."/>
            <person name="Shea T."/>
            <person name="Sisk P."/>
            <person name="Sykes S."/>
            <person name="Wortman J."/>
            <person name="Nusbaum C."/>
            <person name="Birren B."/>
        </authorList>
    </citation>
    <scope>NUCLEOTIDE SEQUENCE [LARGE SCALE GENOMIC DNA]</scope>
    <source>
        <strain evidence="2 3">CBS 160.54</strain>
    </source>
</reference>
<feature type="compositionally biased region" description="Basic and acidic residues" evidence="1">
    <location>
        <begin position="128"/>
        <end position="210"/>
    </location>
</feature>
<sequence>MSLKIIHTRSDGTKVPLKVSIWDAFKGVPDRKPRKVQPTKCPCCGKVHCATPKPGTKDEVKSKDNHNTKGKNGGEKHDAGLTDDDRIILRMKGNDPSASWKDIMAATSTFKHPGEVKARFRDIKHHLDEESKEVSDGNKKNGKVTAKEEIARLRKEEGLRRKAEKEAAREAESKAKKGEEEKAKEEAAKKEDDEKSTKTAKARRDKDKNRGIVLAAKHFDRTGVRITPREALKLAEGK</sequence>
<evidence type="ECO:0000256" key="1">
    <source>
        <dbReference type="SAM" id="MobiDB-lite"/>
    </source>
</evidence>
<name>V9D4T0_9EURO</name>
<dbReference type="EMBL" id="KB822706">
    <property type="protein sequence ID" value="ETI21889.1"/>
    <property type="molecule type" value="Genomic_DNA"/>
</dbReference>
<proteinExistence type="predicted"/>
<dbReference type="RefSeq" id="XP_008728506.1">
    <property type="nucleotide sequence ID" value="XM_008730284.1"/>
</dbReference>